<organism evidence="2 3">
    <name type="scientific">Argiope bruennichi</name>
    <name type="common">Wasp spider</name>
    <name type="synonym">Aranea bruennichi</name>
    <dbReference type="NCBI Taxonomy" id="94029"/>
    <lineage>
        <taxon>Eukaryota</taxon>
        <taxon>Metazoa</taxon>
        <taxon>Ecdysozoa</taxon>
        <taxon>Arthropoda</taxon>
        <taxon>Chelicerata</taxon>
        <taxon>Arachnida</taxon>
        <taxon>Araneae</taxon>
        <taxon>Araneomorphae</taxon>
        <taxon>Entelegynae</taxon>
        <taxon>Araneoidea</taxon>
        <taxon>Araneidae</taxon>
        <taxon>Argiope</taxon>
    </lineage>
</organism>
<evidence type="ECO:0000256" key="1">
    <source>
        <dbReference type="SAM" id="MobiDB-lite"/>
    </source>
</evidence>
<reference evidence="2" key="1">
    <citation type="journal article" date="2020" name="bioRxiv">
        <title>Chromosome-level reference genome of the European wasp spider Argiope bruennichi: a resource for studies on range expansion and evolutionary adaptation.</title>
        <authorList>
            <person name="Sheffer M.M."/>
            <person name="Hoppe A."/>
            <person name="Krehenwinkel H."/>
            <person name="Uhl G."/>
            <person name="Kuss A.W."/>
            <person name="Jensen L."/>
            <person name="Jensen C."/>
            <person name="Gillespie R.G."/>
            <person name="Hoff K.J."/>
            <person name="Prost S."/>
        </authorList>
    </citation>
    <scope>NUCLEOTIDE SEQUENCE</scope>
</reference>
<evidence type="ECO:0000313" key="2">
    <source>
        <dbReference type="EMBL" id="KAF8763136.1"/>
    </source>
</evidence>
<dbReference type="InterPro" id="IPR008042">
    <property type="entry name" value="Retrotrans_Pao"/>
</dbReference>
<proteinExistence type="predicted"/>
<dbReference type="Pfam" id="PF05380">
    <property type="entry name" value="Peptidase_A17"/>
    <property type="match status" value="1"/>
</dbReference>
<feature type="compositionally biased region" description="Polar residues" evidence="1">
    <location>
        <begin position="176"/>
        <end position="195"/>
    </location>
</feature>
<reference evidence="2" key="2">
    <citation type="submission" date="2020-06" db="EMBL/GenBank/DDBJ databases">
        <authorList>
            <person name="Sheffer M."/>
        </authorList>
    </citation>
    <scope>NUCLEOTIDE SEQUENCE</scope>
</reference>
<comment type="caution">
    <text evidence="2">The sequence shown here is derived from an EMBL/GenBank/DDBJ whole genome shotgun (WGS) entry which is preliminary data.</text>
</comment>
<dbReference type="AlphaFoldDB" id="A0A8T0DXZ6"/>
<dbReference type="EMBL" id="JABXBU010002231">
    <property type="protein sequence ID" value="KAF8763136.1"/>
    <property type="molecule type" value="Genomic_DNA"/>
</dbReference>
<sequence length="237" mass="26936">MDDKSGRLRKKRGVLRTSITKICKTIETELTKTDVNVDMLEEMLEQLAVESNKTEERQEDRKVPVLGLLWNLPKDTISLDLKSLMKEDKGPITKRKILSTVHRIFDPIGFSCPVTLEPKSLLQECWKLGLSWDAELPLLITERFERWKMKLPKLNDLEIPRCISQSEKSAIPSLPKSDSPSTTMIPDDTPTSSDSHAVPDVRQPRRSRYGRLLKPNVFLDSLVCKAALLVAAEEDQS</sequence>
<evidence type="ECO:0000313" key="3">
    <source>
        <dbReference type="Proteomes" id="UP000807504"/>
    </source>
</evidence>
<accession>A0A8T0DXZ6</accession>
<dbReference type="PANTHER" id="PTHR47331">
    <property type="entry name" value="PHD-TYPE DOMAIN-CONTAINING PROTEIN"/>
    <property type="match status" value="1"/>
</dbReference>
<keyword evidence="3" id="KW-1185">Reference proteome</keyword>
<dbReference type="Proteomes" id="UP000807504">
    <property type="component" value="Unassembled WGS sequence"/>
</dbReference>
<name>A0A8T0DXZ6_ARGBR</name>
<feature type="region of interest" description="Disordered" evidence="1">
    <location>
        <begin position="168"/>
        <end position="207"/>
    </location>
</feature>
<gene>
    <name evidence="2" type="ORF">HNY73_021348</name>
</gene>
<protein>
    <submittedName>
        <fullName evidence="2">Uncharacterized protein</fullName>
    </submittedName>
</protein>